<feature type="compositionally biased region" description="Basic and acidic residues" evidence="1">
    <location>
        <begin position="21"/>
        <end position="33"/>
    </location>
</feature>
<feature type="region of interest" description="Disordered" evidence="1">
    <location>
        <begin position="431"/>
        <end position="466"/>
    </location>
</feature>
<keyword evidence="2" id="KW-0812">Transmembrane</keyword>
<evidence type="ECO:0000313" key="4">
    <source>
        <dbReference type="Proteomes" id="UP000621386"/>
    </source>
</evidence>
<keyword evidence="2" id="KW-1133">Transmembrane helix</keyword>
<organism evidence="3 4">
    <name type="scientific">Streptomyces musisoli</name>
    <dbReference type="NCBI Taxonomy" id="2802280"/>
    <lineage>
        <taxon>Bacteria</taxon>
        <taxon>Bacillati</taxon>
        <taxon>Actinomycetota</taxon>
        <taxon>Actinomycetes</taxon>
        <taxon>Kitasatosporales</taxon>
        <taxon>Streptomycetaceae</taxon>
        <taxon>Streptomyces</taxon>
    </lineage>
</organism>
<comment type="caution">
    <text evidence="3">The sequence shown here is derived from an EMBL/GenBank/DDBJ whole genome shotgun (WGS) entry which is preliminary data.</text>
</comment>
<keyword evidence="2" id="KW-0472">Membrane</keyword>
<keyword evidence="4" id="KW-1185">Reference proteome</keyword>
<dbReference type="EMBL" id="JAERRH010000002">
    <property type="protein sequence ID" value="MBL1104330.1"/>
    <property type="molecule type" value="Genomic_DNA"/>
</dbReference>
<proteinExistence type="predicted"/>
<evidence type="ECO:0000313" key="3">
    <source>
        <dbReference type="EMBL" id="MBL1104330.1"/>
    </source>
</evidence>
<feature type="transmembrane region" description="Helical" evidence="2">
    <location>
        <begin position="41"/>
        <end position="60"/>
    </location>
</feature>
<feature type="region of interest" description="Disordered" evidence="1">
    <location>
        <begin position="63"/>
        <end position="83"/>
    </location>
</feature>
<feature type="region of interest" description="Disordered" evidence="1">
    <location>
        <begin position="1"/>
        <end position="34"/>
    </location>
</feature>
<reference evidence="3 4" key="1">
    <citation type="submission" date="2021-01" db="EMBL/GenBank/DDBJ databases">
        <title>WGS of actinomycetes isolated from Thailand.</title>
        <authorList>
            <person name="Thawai C."/>
        </authorList>
    </citation>
    <scope>NUCLEOTIDE SEQUENCE [LARGE SCALE GENOMIC DNA]</scope>
    <source>
        <strain evidence="3 4">CH5-8</strain>
    </source>
</reference>
<dbReference type="RefSeq" id="WP_201814749.1">
    <property type="nucleotide sequence ID" value="NZ_JAERRH010000002.1"/>
</dbReference>
<dbReference type="Proteomes" id="UP000621386">
    <property type="component" value="Unassembled WGS sequence"/>
</dbReference>
<accession>A0ABS1NW41</accession>
<name>A0ABS1NW41_9ACTN</name>
<protein>
    <submittedName>
        <fullName evidence="3">Uncharacterized protein</fullName>
    </submittedName>
</protein>
<feature type="compositionally biased region" description="Low complexity" evidence="1">
    <location>
        <begin position="63"/>
        <end position="76"/>
    </location>
</feature>
<evidence type="ECO:0000256" key="2">
    <source>
        <dbReference type="SAM" id="Phobius"/>
    </source>
</evidence>
<gene>
    <name evidence="3" type="ORF">JK361_06870</name>
</gene>
<sequence length="466" mass="48554">MILQKRRSPLATRTPRLPHVRPADPHVRPADPPRRRHRLRAVTVLVLALAAIAGVAVLALPSDAGRRSGAPRPAAGAGAGHLRRTPADAWQHAARLDFAAWPPRGRRTGDAALLARALRAWTGPAWRGRRSVEPGVPAGGRGTSARLLFADDVDGRAVVLLQDGVHTVRYSEPLHGGRPELAAALTEGADVATAAAVVVARSPRSVRLLLAPWITTAAVRDLRAPAAAPRAVARDDDGVTEPVAVAPAGGPCRRVPAVQLHASPRNSEDHAFLLADLGGLVPARLTYLPDAQPGALPRPPREAAGEPGMGGWAASACRLAGLRGQGVRSVGRWVFAAQTLPERAGTATWVCIRADTWRGTGSAEYLFLAPGGTGARVLARDRDTAQCGGNGRNVLAYTEWRAPSGTAYLLAAGSRAVTRLEVAPPVRGTGGGRFLATPAPSGRPVLVTGRLPDGTRIDPPLSPGGP</sequence>
<evidence type="ECO:0000256" key="1">
    <source>
        <dbReference type="SAM" id="MobiDB-lite"/>
    </source>
</evidence>